<proteinExistence type="predicted"/>
<gene>
    <name evidence="1" type="ORF">QE152_g41024</name>
</gene>
<evidence type="ECO:0000313" key="1">
    <source>
        <dbReference type="EMBL" id="KAK9674592.1"/>
    </source>
</evidence>
<dbReference type="AlphaFoldDB" id="A0AAW1HEY5"/>
<sequence length="160" mass="18737">MAYNANYHAQCNPTERVNRVVKTMLTAYVKDRHRLWDSYLQQVGFAIRSSKHEVTGQTPNFVNFGRELTIDGREETFVPSDVPHTSPTVDDILSTLVENLRLMVVRRHLYPLTYHIRHLQWMIESWLLLSCMQRSGYDFVKLMIRVLDAIIYAVVMSDFS</sequence>
<keyword evidence="2" id="KW-1185">Reference proteome</keyword>
<accession>A0AAW1HEY5</accession>
<dbReference type="Proteomes" id="UP001458880">
    <property type="component" value="Unassembled WGS sequence"/>
</dbReference>
<dbReference type="GO" id="GO:0003676">
    <property type="term" value="F:nucleic acid binding"/>
    <property type="evidence" value="ECO:0007669"/>
    <property type="project" value="InterPro"/>
</dbReference>
<dbReference type="InterPro" id="IPR012337">
    <property type="entry name" value="RNaseH-like_sf"/>
</dbReference>
<dbReference type="InterPro" id="IPR036397">
    <property type="entry name" value="RNaseH_sf"/>
</dbReference>
<dbReference type="SUPFAM" id="SSF53098">
    <property type="entry name" value="Ribonuclease H-like"/>
    <property type="match status" value="1"/>
</dbReference>
<evidence type="ECO:0000313" key="2">
    <source>
        <dbReference type="Proteomes" id="UP001458880"/>
    </source>
</evidence>
<comment type="caution">
    <text evidence="1">The sequence shown here is derived from an EMBL/GenBank/DDBJ whole genome shotgun (WGS) entry which is preliminary data.</text>
</comment>
<dbReference type="EMBL" id="JASPKY010001806">
    <property type="protein sequence ID" value="KAK9674592.1"/>
    <property type="molecule type" value="Genomic_DNA"/>
</dbReference>
<name>A0AAW1HEY5_POPJA</name>
<protein>
    <submittedName>
        <fullName evidence="1">Integrase zinc binding domain</fullName>
    </submittedName>
</protein>
<dbReference type="Gene3D" id="3.30.420.10">
    <property type="entry name" value="Ribonuclease H-like superfamily/Ribonuclease H"/>
    <property type="match status" value="1"/>
</dbReference>
<reference evidence="1 2" key="1">
    <citation type="journal article" date="2024" name="BMC Genomics">
        <title>De novo assembly and annotation of Popillia japonica's genome with initial clues to its potential as an invasive pest.</title>
        <authorList>
            <person name="Cucini C."/>
            <person name="Boschi S."/>
            <person name="Funari R."/>
            <person name="Cardaioli E."/>
            <person name="Iannotti N."/>
            <person name="Marturano G."/>
            <person name="Paoli F."/>
            <person name="Bruttini M."/>
            <person name="Carapelli A."/>
            <person name="Frati F."/>
            <person name="Nardi F."/>
        </authorList>
    </citation>
    <scope>NUCLEOTIDE SEQUENCE [LARGE SCALE GENOMIC DNA]</scope>
    <source>
        <strain evidence="1">DMR45628</strain>
    </source>
</reference>
<organism evidence="1 2">
    <name type="scientific">Popillia japonica</name>
    <name type="common">Japanese beetle</name>
    <dbReference type="NCBI Taxonomy" id="7064"/>
    <lineage>
        <taxon>Eukaryota</taxon>
        <taxon>Metazoa</taxon>
        <taxon>Ecdysozoa</taxon>
        <taxon>Arthropoda</taxon>
        <taxon>Hexapoda</taxon>
        <taxon>Insecta</taxon>
        <taxon>Pterygota</taxon>
        <taxon>Neoptera</taxon>
        <taxon>Endopterygota</taxon>
        <taxon>Coleoptera</taxon>
        <taxon>Polyphaga</taxon>
        <taxon>Scarabaeiformia</taxon>
        <taxon>Scarabaeidae</taxon>
        <taxon>Rutelinae</taxon>
        <taxon>Popillia</taxon>
    </lineage>
</organism>